<evidence type="ECO:0000256" key="9">
    <source>
        <dbReference type="ARBA" id="ARBA00022989"/>
    </source>
</evidence>
<dbReference type="Proteomes" id="UP001627154">
    <property type="component" value="Unassembled WGS sequence"/>
</dbReference>
<name>A0ABD2WV61_9HYME</name>
<evidence type="ECO:0000256" key="12">
    <source>
        <dbReference type="RuleBase" id="RU362082"/>
    </source>
</evidence>
<evidence type="ECO:0000256" key="2">
    <source>
        <dbReference type="ARBA" id="ARBA00022553"/>
    </source>
</evidence>
<keyword evidence="6 12" id="KW-0067">ATP-binding</keyword>
<dbReference type="SUPFAM" id="SSF81665">
    <property type="entry name" value="Calcium ATPase, transmembrane domain M"/>
    <property type="match status" value="1"/>
</dbReference>
<dbReference type="PANTHER" id="PTHR45630:SF8">
    <property type="entry name" value="CATION-TRANSPORTING ATPASE"/>
    <property type="match status" value="1"/>
</dbReference>
<dbReference type="SFLD" id="SFLDF00027">
    <property type="entry name" value="p-type_atpase"/>
    <property type="match status" value="1"/>
</dbReference>
<dbReference type="Pfam" id="PF12409">
    <property type="entry name" value="P5-ATPase"/>
    <property type="match status" value="1"/>
</dbReference>
<dbReference type="InterPro" id="IPR047819">
    <property type="entry name" value="P5A-ATPase_N"/>
</dbReference>
<evidence type="ECO:0000313" key="15">
    <source>
        <dbReference type="EMBL" id="KAL3396709.1"/>
    </source>
</evidence>
<dbReference type="InterPro" id="IPR018303">
    <property type="entry name" value="ATPase_P-typ_P_site"/>
</dbReference>
<dbReference type="GO" id="GO:0046872">
    <property type="term" value="F:metal ion binding"/>
    <property type="evidence" value="ECO:0007669"/>
    <property type="project" value="UniProtKB-UniRule"/>
</dbReference>
<dbReference type="PANTHER" id="PTHR45630">
    <property type="entry name" value="CATION-TRANSPORTING ATPASE-RELATED"/>
    <property type="match status" value="1"/>
</dbReference>
<keyword evidence="2" id="KW-0597">Phosphoprotein</keyword>
<feature type="transmembrane region" description="Helical" evidence="12">
    <location>
        <begin position="986"/>
        <end position="1003"/>
    </location>
</feature>
<feature type="domain" description="P-type ATPase A" evidence="13">
    <location>
        <begin position="233"/>
        <end position="352"/>
    </location>
</feature>
<dbReference type="InterPro" id="IPR023214">
    <property type="entry name" value="HAD_sf"/>
</dbReference>
<evidence type="ECO:0000256" key="1">
    <source>
        <dbReference type="ARBA" id="ARBA00004141"/>
    </source>
</evidence>
<evidence type="ECO:0000256" key="3">
    <source>
        <dbReference type="ARBA" id="ARBA00022692"/>
    </source>
</evidence>
<dbReference type="Gene3D" id="2.70.150.10">
    <property type="entry name" value="Calcium-transporting ATPase, cytoplasmic transduction domain A"/>
    <property type="match status" value="1"/>
</dbReference>
<dbReference type="PROSITE" id="PS00154">
    <property type="entry name" value="ATPASE_E1_E2"/>
    <property type="match status" value="1"/>
</dbReference>
<dbReference type="AlphaFoldDB" id="A0ABD2WV61"/>
<reference evidence="15 16" key="1">
    <citation type="journal article" date="2024" name="bioRxiv">
        <title>A reference genome for Trichogramma kaykai: A tiny desert-dwelling parasitoid wasp with competing sex-ratio distorters.</title>
        <authorList>
            <person name="Culotta J."/>
            <person name="Lindsey A.R."/>
        </authorList>
    </citation>
    <scope>NUCLEOTIDE SEQUENCE [LARGE SCALE GENOMIC DNA]</scope>
    <source>
        <strain evidence="15 16">KSX58</strain>
    </source>
</reference>
<keyword evidence="8 12" id="KW-1278">Translocase</keyword>
<evidence type="ECO:0000256" key="5">
    <source>
        <dbReference type="ARBA" id="ARBA00022741"/>
    </source>
</evidence>
<evidence type="ECO:0000256" key="10">
    <source>
        <dbReference type="ARBA" id="ARBA00023136"/>
    </source>
</evidence>
<keyword evidence="5 12" id="KW-0547">Nucleotide-binding</keyword>
<dbReference type="SFLD" id="SFLDG00002">
    <property type="entry name" value="C1.7:_P-type_atpase_like"/>
    <property type="match status" value="1"/>
</dbReference>
<dbReference type="SFLD" id="SFLDS00003">
    <property type="entry name" value="Haloacid_Dehalogenase"/>
    <property type="match status" value="1"/>
</dbReference>
<dbReference type="GO" id="GO:0016020">
    <property type="term" value="C:membrane"/>
    <property type="evidence" value="ECO:0007669"/>
    <property type="project" value="UniProtKB-SubCell"/>
</dbReference>
<evidence type="ECO:0000256" key="11">
    <source>
        <dbReference type="ARBA" id="ARBA00049360"/>
    </source>
</evidence>
<feature type="transmembrane region" description="Helical" evidence="12">
    <location>
        <begin position="30"/>
        <end position="50"/>
    </location>
</feature>
<dbReference type="Gene3D" id="3.40.50.1000">
    <property type="entry name" value="HAD superfamily/HAD-like"/>
    <property type="match status" value="1"/>
</dbReference>
<evidence type="ECO:0000256" key="6">
    <source>
        <dbReference type="ARBA" id="ARBA00022840"/>
    </source>
</evidence>
<dbReference type="Pfam" id="PF00122">
    <property type="entry name" value="E1-E2_ATPase"/>
    <property type="match status" value="1"/>
</dbReference>
<feature type="transmembrane region" description="Helical" evidence="12">
    <location>
        <begin position="1015"/>
        <end position="1033"/>
    </location>
</feature>
<dbReference type="InterPro" id="IPR008250">
    <property type="entry name" value="ATPase_P-typ_transduc_dom_A_sf"/>
</dbReference>
<dbReference type="PRINTS" id="PR00119">
    <property type="entry name" value="CATATPASE"/>
</dbReference>
<dbReference type="GO" id="GO:0005524">
    <property type="term" value="F:ATP binding"/>
    <property type="evidence" value="ECO:0007669"/>
    <property type="project" value="UniProtKB-UniRule"/>
</dbReference>
<gene>
    <name evidence="15" type="ORF">TKK_009310</name>
</gene>
<evidence type="ECO:0000256" key="4">
    <source>
        <dbReference type="ARBA" id="ARBA00022723"/>
    </source>
</evidence>
<evidence type="ECO:0000259" key="13">
    <source>
        <dbReference type="Pfam" id="PF00122"/>
    </source>
</evidence>
<accession>A0ABD2WV61</accession>
<dbReference type="InterPro" id="IPR044492">
    <property type="entry name" value="P_typ_ATPase_HD_dom"/>
</dbReference>
<comment type="subcellular location">
    <subcellularLocation>
        <location evidence="1 12">Membrane</location>
        <topology evidence="1 12">Multi-pass membrane protein</topology>
    </subcellularLocation>
</comment>
<keyword evidence="16" id="KW-1185">Reference proteome</keyword>
<dbReference type="InterPro" id="IPR023298">
    <property type="entry name" value="ATPase_P-typ_TM_dom_sf"/>
</dbReference>
<evidence type="ECO:0000313" key="16">
    <source>
        <dbReference type="Proteomes" id="UP001627154"/>
    </source>
</evidence>
<dbReference type="InterPro" id="IPR023299">
    <property type="entry name" value="ATPase_P-typ_cyto_dom_N"/>
</dbReference>
<dbReference type="EMBL" id="JBJJXI010000069">
    <property type="protein sequence ID" value="KAL3396709.1"/>
    <property type="molecule type" value="Genomic_DNA"/>
</dbReference>
<keyword evidence="3 12" id="KW-0812">Transmembrane</keyword>
<dbReference type="SUPFAM" id="SSF81660">
    <property type="entry name" value="Metal cation-transporting ATPase, ATP-binding domain N"/>
    <property type="match status" value="1"/>
</dbReference>
<evidence type="ECO:0000256" key="8">
    <source>
        <dbReference type="ARBA" id="ARBA00022967"/>
    </source>
</evidence>
<dbReference type="EC" id="7.2.2.-" evidence="12"/>
<keyword evidence="10 12" id="KW-0472">Membrane</keyword>
<dbReference type="SUPFAM" id="SSF81653">
    <property type="entry name" value="Calcium ATPase, transduction domain A"/>
    <property type="match status" value="1"/>
</dbReference>
<organism evidence="15 16">
    <name type="scientific">Trichogramma kaykai</name>
    <dbReference type="NCBI Taxonomy" id="54128"/>
    <lineage>
        <taxon>Eukaryota</taxon>
        <taxon>Metazoa</taxon>
        <taxon>Ecdysozoa</taxon>
        <taxon>Arthropoda</taxon>
        <taxon>Hexapoda</taxon>
        <taxon>Insecta</taxon>
        <taxon>Pterygota</taxon>
        <taxon>Neoptera</taxon>
        <taxon>Endopterygota</taxon>
        <taxon>Hymenoptera</taxon>
        <taxon>Apocrita</taxon>
        <taxon>Proctotrupomorpha</taxon>
        <taxon>Chalcidoidea</taxon>
        <taxon>Trichogrammatidae</taxon>
        <taxon>Trichogramma</taxon>
    </lineage>
</organism>
<sequence length="1191" mass="136252">MNQFYKQDLKGESSQLLEAYGFRKNFYKTYFTWFINLVSLGTLPLFFYWYPYFYLCMTHSKCVLNEATKVFLVDYNEEKSRTYFIKDIKTISTKNVSDIQLRLFSLDQDSIQRIRNTDLEIMLENGSRVYASNYRAFWCKKQCYIWDEKNREFSKLARFDRFANCSDLGSSFVFDYTVQLIRRMVYGNNEIKGQRSSIAELALKVIMEPSNVLYAISSLLWNQDDFEKAIEIKERVWVKRGFGSFENVSSSELAPGDIIQLPRHQGLIVCDAVLLNGSCIVNEAMLSGESTPVLKTPLPAYPTMYDSKMFLSNTIFGGTTIMKTKNRTNEPVLARVIGTGYQTSKGSIVTSILYPPKMDFKFDKDSDFIRWAIFFISLVAIVYPLSKKDLSHMRLLEILAILTLNIPPALPSILKIGTAYAQSRLECNDIKCTNSNLMNLAGSIDCICLDKTGTLTEEGLELVGVVANESNFGPLKKEIGELNNNQIIEGMLVCHSLFMVDGQLIGNQIDMEIFSRTGWTLLESTAEHWGEIRTVKPPKSVNLYGTAIEIIHQYPFSNELQRMSVIARVRNSSKFVAYTKGSPEMIMKLSKSETHPNNIKVILKNYTEQGLRVIGFGFRELNMDDNEIQSLTRDEIENHLKFLGFVVFRNKLKKPTLKVIRELRCANLRSIMVTGDNMETAISVAKECELVREEEVLFKISMESDYDKVEDFPQQAALYAESLTHGECRINSSSSLECLISENSKIAVSGQTWDFVHKYRRDLLLPIYRYGVVFARMRSDQKKQLIVELAKIGHHVGKRVGVTIAMSDGFIKDTPCDVAMCGDGANDCAALRAAHIGISLSDAEISVASPFVSKQPDIGCIPMIVSEGRAALTTSFGLFKYIFAMNFVQFSSALILYSSQDNIFNDFEWTFIDVFLVFAAEILFGDTEAAPQLSNQLPDYNLLSFKSVASFCCQVVALTSFQLYAFCMVRRQDWLDLASADQYESYSVFCLSLFQYLILAFVFSRGRPHRKSIYTNYPFTAMLVINTLLSAYITLNPAQWILNLFQLSLPLSYKWRCTIIFLALVNFGISFGTEEIAQTDLIKNLLAMKYNEHIWLRRKIIHDIAIKTKNNIHRFLKEWTNAKRKVWCKWHKIAKNNKYVTVHKQLSKLERGVENSIDGNSDHIIKRHYSNDVEHDKSYTRRIRDYSVLNL</sequence>
<dbReference type="SUPFAM" id="SSF56784">
    <property type="entry name" value="HAD-like"/>
    <property type="match status" value="1"/>
</dbReference>
<protein>
    <recommendedName>
        <fullName evidence="12">Cation-transporting ATPase</fullName>
        <ecNumber evidence="12">7.2.2.-</ecNumber>
    </recommendedName>
</protein>
<dbReference type="GO" id="GO:0019829">
    <property type="term" value="F:ATPase-coupled monoatomic cation transmembrane transporter activity"/>
    <property type="evidence" value="ECO:0007669"/>
    <property type="project" value="UniProtKB-UniRule"/>
</dbReference>
<comment type="caution">
    <text evidence="15">The sequence shown here is derived from an EMBL/GenBank/DDBJ whole genome shotgun (WGS) entry which is preliminary data.</text>
</comment>
<keyword evidence="4 12" id="KW-0479">Metal-binding</keyword>
<dbReference type="Pfam" id="PF13246">
    <property type="entry name" value="Cation_ATPase"/>
    <property type="match status" value="1"/>
</dbReference>
<keyword evidence="7 12" id="KW-0460">Magnesium</keyword>
<dbReference type="InterPro" id="IPR036412">
    <property type="entry name" value="HAD-like_sf"/>
</dbReference>
<dbReference type="InterPro" id="IPR059000">
    <property type="entry name" value="ATPase_P-type_domA"/>
</dbReference>
<dbReference type="Gene3D" id="3.40.1110.10">
    <property type="entry name" value="Calcium-transporting ATPase, cytoplasmic domain N"/>
    <property type="match status" value="1"/>
</dbReference>
<evidence type="ECO:0000259" key="14">
    <source>
        <dbReference type="Pfam" id="PF12409"/>
    </source>
</evidence>
<dbReference type="InterPro" id="IPR006544">
    <property type="entry name" value="P-type_TPase_V"/>
</dbReference>
<dbReference type="PROSITE" id="PS01229">
    <property type="entry name" value="COF_2"/>
    <property type="match status" value="1"/>
</dbReference>
<keyword evidence="9 12" id="KW-1133">Transmembrane helix</keyword>
<feature type="domain" description="P5B-type ATPase N-terminal" evidence="14">
    <location>
        <begin position="17"/>
        <end position="147"/>
    </location>
</feature>
<comment type="caution">
    <text evidence="12">Lacks conserved residue(s) required for the propagation of feature annotation.</text>
</comment>
<comment type="catalytic activity">
    <reaction evidence="11 12">
        <text>ATP + H2O = ADP + phosphate + H(+)</text>
        <dbReference type="Rhea" id="RHEA:13065"/>
        <dbReference type="ChEBI" id="CHEBI:15377"/>
        <dbReference type="ChEBI" id="CHEBI:15378"/>
        <dbReference type="ChEBI" id="CHEBI:30616"/>
        <dbReference type="ChEBI" id="CHEBI:43474"/>
        <dbReference type="ChEBI" id="CHEBI:456216"/>
    </reaction>
</comment>
<evidence type="ECO:0000256" key="7">
    <source>
        <dbReference type="ARBA" id="ARBA00022842"/>
    </source>
</evidence>
<proteinExistence type="inferred from homology"/>
<comment type="similarity">
    <text evidence="12">Belongs to the cation transport ATPase (P-type) (TC 3.A.3) family. Type V subfamily.</text>
</comment>